<keyword evidence="5" id="KW-1185">Reference proteome</keyword>
<evidence type="ECO:0000313" key="5">
    <source>
        <dbReference type="Proteomes" id="UP001235341"/>
    </source>
</evidence>
<gene>
    <name evidence="2" type="ORF">G9399_15200</name>
    <name evidence="1" type="ORF">RDT67_17420</name>
    <name evidence="3" type="ORF">RFB13_11635</name>
</gene>
<protein>
    <submittedName>
        <fullName evidence="2">YnfU family zinc-binding protein</fullName>
    </submittedName>
</protein>
<evidence type="ECO:0000313" key="1">
    <source>
        <dbReference type="EMBL" id="MDQ9128208.1"/>
    </source>
</evidence>
<dbReference type="Proteomes" id="UP001224622">
    <property type="component" value="Unassembled WGS sequence"/>
</dbReference>
<dbReference type="Proteomes" id="UP000503464">
    <property type="component" value="Chromosome"/>
</dbReference>
<evidence type="ECO:0000313" key="4">
    <source>
        <dbReference type="Proteomes" id="UP000503464"/>
    </source>
</evidence>
<dbReference type="InterPro" id="IPR057793">
    <property type="entry name" value="YnfU-like"/>
</dbReference>
<dbReference type="AlphaFoldDB" id="A0AAE7JU13"/>
<sequence>MSFFDAFKLFGDAPVDVTCPECAKSSPQNRSKVKKNVTLICPHCGHYFRKRED</sequence>
<dbReference type="Proteomes" id="UP001235341">
    <property type="component" value="Chromosome"/>
</dbReference>
<dbReference type="RefSeq" id="WP_021178250.1">
    <property type="nucleotide sequence ID" value="NZ_CAMFLQ010000023.1"/>
</dbReference>
<reference evidence="4" key="1">
    <citation type="submission" date="2020-03" db="EMBL/GenBank/DDBJ databases">
        <title>Genome sequences of seven Enterobacteriaceae strains isolated from Canadian wastewater treatment facilities.</title>
        <authorList>
            <person name="Huang H."/>
            <person name="Chmara J.T."/>
            <person name="Duceppe M.-O."/>
        </authorList>
    </citation>
    <scope>NUCLEOTIDE SEQUENCE [LARGE SCALE GENOMIC DNA]</scope>
    <source>
        <strain evidence="4">Biosolid 3</strain>
    </source>
</reference>
<dbReference type="EMBL" id="JAVIGA010000020">
    <property type="protein sequence ID" value="MDQ9128208.1"/>
    <property type="molecule type" value="Genomic_DNA"/>
</dbReference>
<proteinExistence type="predicted"/>
<evidence type="ECO:0000313" key="2">
    <source>
        <dbReference type="EMBL" id="QKJ59430.1"/>
    </source>
</evidence>
<reference evidence="2" key="2">
    <citation type="submission" date="2022-06" db="EMBL/GenBank/DDBJ databases">
        <title>Genome sequences of seven Enterobacteriaceae strains isolated from Canadian wastewater treatment facilities.</title>
        <authorList>
            <person name="Huang H."/>
            <person name="Chmara J.T."/>
            <person name="Duceppe M.-O."/>
        </authorList>
    </citation>
    <scope>NUCLEOTIDE SEQUENCE</scope>
    <source>
        <strain evidence="2">HH13</strain>
    </source>
</reference>
<organism evidence="2 4">
    <name type="scientific">Serratia fonticola</name>
    <dbReference type="NCBI Taxonomy" id="47917"/>
    <lineage>
        <taxon>Bacteria</taxon>
        <taxon>Pseudomonadati</taxon>
        <taxon>Pseudomonadota</taxon>
        <taxon>Gammaproteobacteria</taxon>
        <taxon>Enterobacterales</taxon>
        <taxon>Yersiniaceae</taxon>
        <taxon>Serratia</taxon>
    </lineage>
</organism>
<reference evidence="1" key="4">
    <citation type="submission" date="2023-08" db="EMBL/GenBank/DDBJ databases">
        <title>The Comparative Genomic Analysis of Yersiniaceae from Polar Regions.</title>
        <authorList>
            <person name="Goncharov A."/>
            <person name="Aslanov B."/>
            <person name="Kolodzhieva V."/>
            <person name="Azarov D."/>
            <person name="Mochov A."/>
            <person name="Lebedeva E."/>
        </authorList>
    </citation>
    <scope>NUCLEOTIDE SEQUENCE</scope>
    <source>
        <strain evidence="1">Vf</strain>
    </source>
</reference>
<accession>A0AAE7JU13</accession>
<name>A0AAE7JU13_SERFO</name>
<dbReference type="NCBIfam" id="NF038384">
    <property type="entry name" value="zinc_YnfU_fam"/>
    <property type="match status" value="1"/>
</dbReference>
<dbReference type="GeneID" id="52187188"/>
<dbReference type="EMBL" id="CP054160">
    <property type="protein sequence ID" value="QKJ59430.1"/>
    <property type="molecule type" value="Genomic_DNA"/>
</dbReference>
<reference evidence="3 5" key="3">
    <citation type="submission" date="2023-08" db="EMBL/GenBank/DDBJ databases">
        <title>Complete Genome and Methylome dissection of Serratia fonticola NEB369.</title>
        <authorList>
            <person name="Fomenkov A."/>
            <person name="Roberts R.D."/>
        </authorList>
    </citation>
    <scope>NUCLEOTIDE SEQUENCE [LARGE SCALE GENOMIC DNA]</scope>
    <source>
        <strain evidence="3 5">NEB369</strain>
    </source>
</reference>
<evidence type="ECO:0000313" key="3">
    <source>
        <dbReference type="EMBL" id="WMT16924.1"/>
    </source>
</evidence>
<dbReference type="EMBL" id="CP133586">
    <property type="protein sequence ID" value="WMT16924.1"/>
    <property type="molecule type" value="Genomic_DNA"/>
</dbReference>
<dbReference type="Pfam" id="PF23499">
    <property type="entry name" value="YnfU"/>
    <property type="match status" value="1"/>
</dbReference>